<feature type="transmembrane region" description="Helical" evidence="8">
    <location>
        <begin position="246"/>
        <end position="265"/>
    </location>
</feature>
<dbReference type="GO" id="GO:0005886">
    <property type="term" value="C:plasma membrane"/>
    <property type="evidence" value="ECO:0007669"/>
    <property type="project" value="UniProtKB-SubCell"/>
</dbReference>
<feature type="transmembrane region" description="Helical" evidence="8">
    <location>
        <begin position="102"/>
        <end position="120"/>
    </location>
</feature>
<dbReference type="GO" id="GO:0044038">
    <property type="term" value="P:cell wall macromolecule biosynthetic process"/>
    <property type="evidence" value="ECO:0007669"/>
    <property type="project" value="TreeGrafter"/>
</dbReference>
<feature type="transmembrane region" description="Helical" evidence="8">
    <location>
        <begin position="296"/>
        <end position="314"/>
    </location>
</feature>
<dbReference type="PANTHER" id="PTHR22926">
    <property type="entry name" value="PHOSPHO-N-ACETYLMURAMOYL-PENTAPEPTIDE-TRANSFERASE"/>
    <property type="match status" value="1"/>
</dbReference>
<dbReference type="GO" id="GO:0016780">
    <property type="term" value="F:phosphotransferase activity, for other substituted phosphate groups"/>
    <property type="evidence" value="ECO:0007669"/>
    <property type="project" value="InterPro"/>
</dbReference>
<proteinExistence type="predicted"/>
<keyword evidence="2" id="KW-1003">Cell membrane</keyword>
<dbReference type="Proteomes" id="UP000598971">
    <property type="component" value="Unassembled WGS sequence"/>
</dbReference>
<evidence type="ECO:0000313" key="10">
    <source>
        <dbReference type="Proteomes" id="UP000598971"/>
    </source>
</evidence>
<dbReference type="Pfam" id="PF00953">
    <property type="entry name" value="Glycos_transf_4"/>
    <property type="match status" value="1"/>
</dbReference>
<feature type="transmembrane region" description="Helical" evidence="8">
    <location>
        <begin position="76"/>
        <end position="95"/>
    </location>
</feature>
<feature type="transmembrane region" description="Helical" evidence="8">
    <location>
        <begin position="320"/>
        <end position="341"/>
    </location>
</feature>
<dbReference type="GO" id="GO:0071555">
    <property type="term" value="P:cell wall organization"/>
    <property type="evidence" value="ECO:0007669"/>
    <property type="project" value="TreeGrafter"/>
</dbReference>
<feature type="transmembrane region" description="Helical" evidence="8">
    <location>
        <begin position="161"/>
        <end position="179"/>
    </location>
</feature>
<dbReference type="CDD" id="cd06853">
    <property type="entry name" value="GT_WecA_like"/>
    <property type="match status" value="1"/>
</dbReference>
<dbReference type="AlphaFoldDB" id="A0A8J8JU41"/>
<evidence type="ECO:0000256" key="7">
    <source>
        <dbReference type="PIRSR" id="PIRSR600715-1"/>
    </source>
</evidence>
<feature type="transmembrane region" description="Helical" evidence="8">
    <location>
        <begin position="214"/>
        <end position="231"/>
    </location>
</feature>
<keyword evidence="7" id="KW-0479">Metal-binding</keyword>
<protein>
    <submittedName>
        <fullName evidence="9">Undecaprenyl/decaprenyl-phosphate alpha-N-acetylglucosaminyl 1-phosphate transferase</fullName>
    </submittedName>
</protein>
<keyword evidence="5 8" id="KW-1133">Transmembrane helix</keyword>
<reference evidence="9" key="1">
    <citation type="submission" date="2019-10" db="EMBL/GenBank/DDBJ databases">
        <title>Draft genome sequence of Panacibacter sp. KCS-6.</title>
        <authorList>
            <person name="Yim K.J."/>
        </authorList>
    </citation>
    <scope>NUCLEOTIDE SEQUENCE</scope>
    <source>
        <strain evidence="9">KCS-6</strain>
    </source>
</reference>
<evidence type="ECO:0000313" key="9">
    <source>
        <dbReference type="EMBL" id="NNV55910.1"/>
    </source>
</evidence>
<feature type="binding site" evidence="7">
    <location>
        <position position="153"/>
    </location>
    <ligand>
        <name>Mg(2+)</name>
        <dbReference type="ChEBI" id="CHEBI:18420"/>
    </ligand>
</feature>
<evidence type="ECO:0000256" key="1">
    <source>
        <dbReference type="ARBA" id="ARBA00004651"/>
    </source>
</evidence>
<comment type="cofactor">
    <cofactor evidence="7">
        <name>Mg(2+)</name>
        <dbReference type="ChEBI" id="CHEBI:18420"/>
    </cofactor>
</comment>
<evidence type="ECO:0000256" key="4">
    <source>
        <dbReference type="ARBA" id="ARBA00022692"/>
    </source>
</evidence>
<evidence type="ECO:0000256" key="8">
    <source>
        <dbReference type="SAM" id="Phobius"/>
    </source>
</evidence>
<keyword evidence="6 8" id="KW-0472">Membrane</keyword>
<accession>A0A8J8JU41</accession>
<feature type="transmembrane region" description="Helical" evidence="8">
    <location>
        <begin position="6"/>
        <end position="23"/>
    </location>
</feature>
<dbReference type="GO" id="GO:0009103">
    <property type="term" value="P:lipopolysaccharide biosynthetic process"/>
    <property type="evidence" value="ECO:0007669"/>
    <property type="project" value="TreeGrafter"/>
</dbReference>
<dbReference type="InterPro" id="IPR000715">
    <property type="entry name" value="Glycosyl_transferase_4"/>
</dbReference>
<organism evidence="9 10">
    <name type="scientific">Limnovirga soli</name>
    <dbReference type="NCBI Taxonomy" id="2656915"/>
    <lineage>
        <taxon>Bacteria</taxon>
        <taxon>Pseudomonadati</taxon>
        <taxon>Bacteroidota</taxon>
        <taxon>Chitinophagia</taxon>
        <taxon>Chitinophagales</taxon>
        <taxon>Chitinophagaceae</taxon>
        <taxon>Limnovirga</taxon>
    </lineage>
</organism>
<keyword evidence="3 9" id="KW-0808">Transferase</keyword>
<keyword evidence="10" id="KW-1185">Reference proteome</keyword>
<comment type="subcellular location">
    <subcellularLocation>
        <location evidence="1">Cell membrane</location>
        <topology evidence="1">Multi-pass membrane protein</topology>
    </subcellularLocation>
</comment>
<feature type="binding site" evidence="7">
    <location>
        <position position="213"/>
    </location>
    <ligand>
        <name>Mg(2+)</name>
        <dbReference type="ChEBI" id="CHEBI:18420"/>
    </ligand>
</feature>
<feature type="transmembrane region" description="Helical" evidence="8">
    <location>
        <begin position="43"/>
        <end position="64"/>
    </location>
</feature>
<dbReference type="PROSITE" id="PS01348">
    <property type="entry name" value="MRAY_2"/>
    <property type="match status" value="1"/>
</dbReference>
<evidence type="ECO:0000256" key="6">
    <source>
        <dbReference type="ARBA" id="ARBA00023136"/>
    </source>
</evidence>
<dbReference type="PANTHER" id="PTHR22926:SF3">
    <property type="entry name" value="UNDECAPRENYL-PHOSPHATE ALPHA-N-ACETYLGLUCOSAMINYL 1-PHOSPHATE TRANSFERASE"/>
    <property type="match status" value="1"/>
</dbReference>
<gene>
    <name evidence="9" type="ORF">GD597_10605</name>
</gene>
<name>A0A8J8JU41_9BACT</name>
<dbReference type="RefSeq" id="WP_171607854.1">
    <property type="nucleotide sequence ID" value="NZ_WHPF01000007.1"/>
</dbReference>
<sequence>MVLVIAGMFIAYLVTFFLMPFIIKIAKINKLFDLPDERKTHTYPVSSLGGTGIVAGLSISILLVSDFTFGDSEFQYYLATFFIIFILGIIDDIFVLKAWKKAIGQIFVTIILTAKAHLLINNLQGLGGINAIDPIFSYPITFFSIILVINSFNLIDGVDGLAASVGLVSCVFFGLFFYINNMIPYAILGFATAGSLLAFLMFNFPPAKIFMGDSGSMLIGLVNAILLIKFIDTGSTATNFPVNSSLAIGFGILLIPLLDVLRVFIIRSTKGVSPFKPDRNHLHHLLLNKGFSHVKVTISLSLAACFFAFTAFLLESLNVNLIAFLLILQFFASVFIIKFFLPAQKLQVVGIAKRVETNGTNTKILSLYKKADETITANNE</sequence>
<evidence type="ECO:0000256" key="5">
    <source>
        <dbReference type="ARBA" id="ARBA00022989"/>
    </source>
</evidence>
<keyword evidence="7" id="KW-0460">Magnesium</keyword>
<evidence type="ECO:0000256" key="3">
    <source>
        <dbReference type="ARBA" id="ARBA00022679"/>
    </source>
</evidence>
<dbReference type="GO" id="GO:0046872">
    <property type="term" value="F:metal ion binding"/>
    <property type="evidence" value="ECO:0007669"/>
    <property type="project" value="UniProtKB-KW"/>
</dbReference>
<dbReference type="InterPro" id="IPR018480">
    <property type="entry name" value="PNAcMuramoyl-5peptid_Trfase_CS"/>
</dbReference>
<feature type="transmembrane region" description="Helical" evidence="8">
    <location>
        <begin position="135"/>
        <end position="154"/>
    </location>
</feature>
<feature type="transmembrane region" description="Helical" evidence="8">
    <location>
        <begin position="185"/>
        <end position="202"/>
    </location>
</feature>
<dbReference type="EMBL" id="WHPF01000007">
    <property type="protein sequence ID" value="NNV55910.1"/>
    <property type="molecule type" value="Genomic_DNA"/>
</dbReference>
<keyword evidence="4 8" id="KW-0812">Transmembrane</keyword>
<evidence type="ECO:0000256" key="2">
    <source>
        <dbReference type="ARBA" id="ARBA00022475"/>
    </source>
</evidence>
<comment type="caution">
    <text evidence="9">The sequence shown here is derived from an EMBL/GenBank/DDBJ whole genome shotgun (WGS) entry which is preliminary data.</text>
</comment>